<evidence type="ECO:0000259" key="7">
    <source>
        <dbReference type="Pfam" id="PF09335"/>
    </source>
</evidence>
<feature type="transmembrane region" description="Helical" evidence="6">
    <location>
        <begin position="42"/>
        <end position="65"/>
    </location>
</feature>
<evidence type="ECO:0000256" key="2">
    <source>
        <dbReference type="ARBA" id="ARBA00022475"/>
    </source>
</evidence>
<feature type="transmembrane region" description="Helical" evidence="6">
    <location>
        <begin position="102"/>
        <end position="121"/>
    </location>
</feature>
<proteinExistence type="predicted"/>
<name>A0A0G1X0S2_9BACT</name>
<dbReference type="InterPro" id="IPR051311">
    <property type="entry name" value="DedA_domain"/>
</dbReference>
<protein>
    <submittedName>
        <fullName evidence="8">DedA family protein</fullName>
    </submittedName>
</protein>
<dbReference type="PANTHER" id="PTHR42709:SF6">
    <property type="entry name" value="UNDECAPRENYL PHOSPHATE TRANSPORTER A"/>
    <property type="match status" value="1"/>
</dbReference>
<evidence type="ECO:0000256" key="1">
    <source>
        <dbReference type="ARBA" id="ARBA00004651"/>
    </source>
</evidence>
<comment type="caution">
    <text evidence="8">The sequence shown here is derived from an EMBL/GenBank/DDBJ whole genome shotgun (WGS) entry which is preliminary data.</text>
</comment>
<dbReference type="InterPro" id="IPR032816">
    <property type="entry name" value="VTT_dom"/>
</dbReference>
<dbReference type="Pfam" id="PF09335">
    <property type="entry name" value="VTT_dom"/>
    <property type="match status" value="1"/>
</dbReference>
<dbReference type="GO" id="GO:0005886">
    <property type="term" value="C:plasma membrane"/>
    <property type="evidence" value="ECO:0007669"/>
    <property type="project" value="UniProtKB-SubCell"/>
</dbReference>
<comment type="subcellular location">
    <subcellularLocation>
        <location evidence="1">Cell membrane</location>
        <topology evidence="1">Multi-pass membrane protein</topology>
    </subcellularLocation>
</comment>
<dbReference type="PANTHER" id="PTHR42709">
    <property type="entry name" value="ALKALINE PHOSPHATASE LIKE PROTEIN"/>
    <property type="match status" value="1"/>
</dbReference>
<dbReference type="AlphaFoldDB" id="A0A0G1X0S2"/>
<accession>A0A0G1X0S2</accession>
<keyword evidence="4 6" id="KW-1133">Transmembrane helix</keyword>
<dbReference type="Proteomes" id="UP000034273">
    <property type="component" value="Unassembled WGS sequence"/>
</dbReference>
<evidence type="ECO:0000256" key="3">
    <source>
        <dbReference type="ARBA" id="ARBA00022692"/>
    </source>
</evidence>
<feature type="transmembrane region" description="Helical" evidence="6">
    <location>
        <begin position="133"/>
        <end position="156"/>
    </location>
</feature>
<keyword evidence="3 6" id="KW-0812">Transmembrane</keyword>
<gene>
    <name evidence="8" type="ORF">UY67_C0004G0021</name>
</gene>
<evidence type="ECO:0000313" key="9">
    <source>
        <dbReference type="Proteomes" id="UP000034273"/>
    </source>
</evidence>
<evidence type="ECO:0000256" key="5">
    <source>
        <dbReference type="ARBA" id="ARBA00023136"/>
    </source>
</evidence>
<evidence type="ECO:0000313" key="8">
    <source>
        <dbReference type="EMBL" id="KKW24703.1"/>
    </source>
</evidence>
<reference evidence="8 9" key="1">
    <citation type="journal article" date="2015" name="Nature">
        <title>rRNA introns, odd ribosomes, and small enigmatic genomes across a large radiation of phyla.</title>
        <authorList>
            <person name="Brown C.T."/>
            <person name="Hug L.A."/>
            <person name="Thomas B.C."/>
            <person name="Sharon I."/>
            <person name="Castelle C.J."/>
            <person name="Singh A."/>
            <person name="Wilkins M.J."/>
            <person name="Williams K.H."/>
            <person name="Banfield J.F."/>
        </authorList>
    </citation>
    <scope>NUCLEOTIDE SEQUENCE [LARGE SCALE GENOMIC DNA]</scope>
</reference>
<dbReference type="STRING" id="1618671.UY67_C0004G0021"/>
<keyword evidence="2" id="KW-1003">Cell membrane</keyword>
<evidence type="ECO:0000256" key="4">
    <source>
        <dbReference type="ARBA" id="ARBA00022989"/>
    </source>
</evidence>
<evidence type="ECO:0000256" key="6">
    <source>
        <dbReference type="SAM" id="Phobius"/>
    </source>
</evidence>
<sequence length="197" mass="22081">MPMSFFGDLVLQYSYAALIPASFVLQPATALLAGVFVRLGYFVFPVAYAFIVAGALIGDVIWYWIGYHYGERFVHRFGKHFGITDEQIVQTKKIFHKHQGRILFISKITNGLGFAIVTLFTAGLSRVPFSRYIVFNILGEAAWTGSLMLIGLFFSHLYIEVGSVIEKISIVAMFVLGVLIFIGLVRLIRSRFIGENV</sequence>
<feature type="transmembrane region" description="Helical" evidence="6">
    <location>
        <begin position="168"/>
        <end position="188"/>
    </location>
</feature>
<keyword evidence="5 6" id="KW-0472">Membrane</keyword>
<dbReference type="EMBL" id="LCQW01000004">
    <property type="protein sequence ID" value="KKW24703.1"/>
    <property type="molecule type" value="Genomic_DNA"/>
</dbReference>
<feature type="transmembrane region" description="Helical" evidence="6">
    <location>
        <begin position="12"/>
        <end position="35"/>
    </location>
</feature>
<organism evidence="8 9">
    <name type="scientific">Candidatus Kaiserbacteria bacterium GW2011_GWA2_52_12</name>
    <dbReference type="NCBI Taxonomy" id="1618671"/>
    <lineage>
        <taxon>Bacteria</taxon>
        <taxon>Candidatus Kaiseribacteriota</taxon>
    </lineage>
</organism>
<feature type="domain" description="VTT" evidence="7">
    <location>
        <begin position="32"/>
        <end position="151"/>
    </location>
</feature>